<dbReference type="InterPro" id="IPR019734">
    <property type="entry name" value="TPR_rpt"/>
</dbReference>
<evidence type="ECO:0000256" key="4">
    <source>
        <dbReference type="PROSITE-ProRule" id="PRU00339"/>
    </source>
</evidence>
<dbReference type="PRINTS" id="PR01021">
    <property type="entry name" value="OMPADOMAIN"/>
</dbReference>
<reference evidence="9 10" key="1">
    <citation type="submission" date="2019-08" db="EMBL/GenBank/DDBJ databases">
        <authorList>
            <person name="Seo M.-J."/>
        </authorList>
    </citation>
    <scope>NUCLEOTIDE SEQUENCE [LARGE SCALE GENOMIC DNA]</scope>
    <source>
        <strain evidence="9 10">KIGAM108</strain>
    </source>
</reference>
<keyword evidence="2 5" id="KW-0472">Membrane</keyword>
<dbReference type="Gene3D" id="3.30.1330.60">
    <property type="entry name" value="OmpA-like domain"/>
    <property type="match status" value="1"/>
</dbReference>
<sequence>MDNVVRRLLTASCAFALATAVSQPALAQSTRKQLKTANKFFDLENYRAAIPYYEQVLAKEPNNAVALFRAGIAYMSFDKEKASDYIYKAQRLKKNVSKDVEYWLGRVDHLNYNFDEAITHYQAYNATLKKKDTRKAELAQLIQHSKNAKVQFNSPKDIFVKNLGPTINTPFSEHSPVISSDDKLLLFTSRGENVTGANASSADAKNGKGNLASDGEYYEDIFEAKRIDDENWEKPRSLSGVLNGKGHDASIQVFDNDTKMLMYRQDEGGDIFYSEKAGGDWTEPKKLNNNINSKQFESDAYITPDGRTIYFSTGKYSEDGTLDIYFATRQPGGDWGEAKTIGNAINTKYDDDSPFLSRDGKTLYFSSRGHNTMGGYDIFKSEWDSIGRKWSRAENMGYPINTPDDDSYYRLSPDGSYAYMSSYRIGGYGEKDIYTINYIKNAIIRGKVISAKDSVTVIPGVELVFSGTQADKTALSYRDVTKPDSGNYQVSVLSGRTYQVAVSKDGKSIETQEFAVPIVTADSTVIEKNFYVPYVDTTQTVATMFKKIYFDTDKYKLRPESITELNNITRILKANPGLNLSIEGHCDSRNTDEYNIVLGQNRADAAYNFLKKNGIAETRLVTTSYGERRPDAPNDSPENMQLNRRVEFRPILKEGEAMPKLNPGTGSGAGTGTGASSTGAGTTGTGTRTGATGTGTTRTSLQPGKSKVKMADGTKVKTKVDEDSDKVKVKTKGANDQESKTVYKEGEIDAKTKDETGKTKLQVEGAAPASVATPAAPAATDSTQAAPATTTPATTTPTDSTTTVKP</sequence>
<evidence type="ECO:0000256" key="7">
    <source>
        <dbReference type="SAM" id="SignalP"/>
    </source>
</evidence>
<comment type="caution">
    <text evidence="9">The sequence shown here is derived from an EMBL/GenBank/DDBJ whole genome shotgun (WGS) entry which is preliminary data.</text>
</comment>
<evidence type="ECO:0000313" key="9">
    <source>
        <dbReference type="EMBL" id="TYZ07827.1"/>
    </source>
</evidence>
<feature type="compositionally biased region" description="Basic and acidic residues" evidence="6">
    <location>
        <begin position="709"/>
        <end position="758"/>
    </location>
</feature>
<organism evidence="9 10">
    <name type="scientific">Hymenobacter lutimineralis</name>
    <dbReference type="NCBI Taxonomy" id="2606448"/>
    <lineage>
        <taxon>Bacteria</taxon>
        <taxon>Pseudomonadati</taxon>
        <taxon>Bacteroidota</taxon>
        <taxon>Cytophagia</taxon>
        <taxon>Cytophagales</taxon>
        <taxon>Hymenobacteraceae</taxon>
        <taxon>Hymenobacter</taxon>
    </lineage>
</organism>
<dbReference type="Proteomes" id="UP000322791">
    <property type="component" value="Unassembled WGS sequence"/>
</dbReference>
<dbReference type="PROSITE" id="PS50005">
    <property type="entry name" value="TPR"/>
    <property type="match status" value="1"/>
</dbReference>
<dbReference type="InterPro" id="IPR006664">
    <property type="entry name" value="OMP_bac"/>
</dbReference>
<dbReference type="PANTHER" id="PTHR30329:SF21">
    <property type="entry name" value="LIPOPROTEIN YIAD-RELATED"/>
    <property type="match status" value="1"/>
</dbReference>
<dbReference type="GO" id="GO:0009279">
    <property type="term" value="C:cell outer membrane"/>
    <property type="evidence" value="ECO:0007669"/>
    <property type="project" value="UniProtKB-SubCell"/>
</dbReference>
<dbReference type="Gene3D" id="2.120.10.30">
    <property type="entry name" value="TolB, C-terminal domain"/>
    <property type="match status" value="1"/>
</dbReference>
<evidence type="ECO:0000313" key="10">
    <source>
        <dbReference type="Proteomes" id="UP000322791"/>
    </source>
</evidence>
<gene>
    <name evidence="9" type="ORF">FY528_14110</name>
</gene>
<evidence type="ECO:0000256" key="6">
    <source>
        <dbReference type="SAM" id="MobiDB-lite"/>
    </source>
</evidence>
<name>A0A5D6UXV7_9BACT</name>
<evidence type="ECO:0000256" key="5">
    <source>
        <dbReference type="PROSITE-ProRule" id="PRU00473"/>
    </source>
</evidence>
<evidence type="ECO:0000256" key="3">
    <source>
        <dbReference type="ARBA" id="ARBA00023237"/>
    </source>
</evidence>
<feature type="domain" description="OmpA-like" evidence="8">
    <location>
        <begin position="537"/>
        <end position="654"/>
    </location>
</feature>
<dbReference type="CDD" id="cd07185">
    <property type="entry name" value="OmpA_C-like"/>
    <property type="match status" value="1"/>
</dbReference>
<dbReference type="InterPro" id="IPR011990">
    <property type="entry name" value="TPR-like_helical_dom_sf"/>
</dbReference>
<dbReference type="InterPro" id="IPR011659">
    <property type="entry name" value="WD40"/>
</dbReference>
<keyword evidence="10" id="KW-1185">Reference proteome</keyword>
<feature type="signal peptide" evidence="7">
    <location>
        <begin position="1"/>
        <end position="27"/>
    </location>
</feature>
<protein>
    <submittedName>
        <fullName evidence="9">OmpA family protein</fullName>
    </submittedName>
</protein>
<feature type="region of interest" description="Disordered" evidence="6">
    <location>
        <begin position="622"/>
        <end position="644"/>
    </location>
</feature>
<accession>A0A5D6UXV7</accession>
<evidence type="ECO:0000259" key="8">
    <source>
        <dbReference type="PROSITE" id="PS51123"/>
    </source>
</evidence>
<dbReference type="InterPro" id="IPR036737">
    <property type="entry name" value="OmpA-like_sf"/>
</dbReference>
<dbReference type="AlphaFoldDB" id="A0A5D6UXV7"/>
<feature type="chain" id="PRO_5022894221" evidence="7">
    <location>
        <begin position="28"/>
        <end position="806"/>
    </location>
</feature>
<dbReference type="SUPFAM" id="SSF48452">
    <property type="entry name" value="TPR-like"/>
    <property type="match status" value="1"/>
</dbReference>
<dbReference type="Pfam" id="PF00691">
    <property type="entry name" value="OmpA"/>
    <property type="match status" value="1"/>
</dbReference>
<keyword evidence="4" id="KW-0802">TPR repeat</keyword>
<dbReference type="PANTHER" id="PTHR30329">
    <property type="entry name" value="STATOR ELEMENT OF FLAGELLAR MOTOR COMPLEX"/>
    <property type="match status" value="1"/>
</dbReference>
<dbReference type="InterPro" id="IPR050330">
    <property type="entry name" value="Bact_OuterMem_StrucFunc"/>
</dbReference>
<feature type="compositionally biased region" description="Low complexity" evidence="6">
    <location>
        <begin position="766"/>
        <end position="806"/>
    </location>
</feature>
<dbReference type="InterPro" id="IPR006665">
    <property type="entry name" value="OmpA-like"/>
</dbReference>
<dbReference type="EMBL" id="VTHL01000015">
    <property type="protein sequence ID" value="TYZ07827.1"/>
    <property type="molecule type" value="Genomic_DNA"/>
</dbReference>
<feature type="compositionally biased region" description="Low complexity" evidence="6">
    <location>
        <begin position="674"/>
        <end position="700"/>
    </location>
</feature>
<dbReference type="Gene3D" id="1.25.40.10">
    <property type="entry name" value="Tetratricopeptide repeat domain"/>
    <property type="match status" value="1"/>
</dbReference>
<comment type="subcellular location">
    <subcellularLocation>
        <location evidence="1">Cell outer membrane</location>
    </subcellularLocation>
</comment>
<dbReference type="SUPFAM" id="SSF103088">
    <property type="entry name" value="OmpA-like"/>
    <property type="match status" value="1"/>
</dbReference>
<evidence type="ECO:0000256" key="2">
    <source>
        <dbReference type="ARBA" id="ARBA00023136"/>
    </source>
</evidence>
<dbReference type="PROSITE" id="PS51123">
    <property type="entry name" value="OMPA_2"/>
    <property type="match status" value="1"/>
</dbReference>
<feature type="repeat" description="TPR" evidence="4">
    <location>
        <begin position="30"/>
        <end position="63"/>
    </location>
</feature>
<feature type="region of interest" description="Disordered" evidence="6">
    <location>
        <begin position="656"/>
        <end position="806"/>
    </location>
</feature>
<evidence type="ECO:0000256" key="1">
    <source>
        <dbReference type="ARBA" id="ARBA00004442"/>
    </source>
</evidence>
<dbReference type="InterPro" id="IPR011042">
    <property type="entry name" value="6-blade_b-propeller_TolB-like"/>
</dbReference>
<dbReference type="Pfam" id="PF07676">
    <property type="entry name" value="PD40"/>
    <property type="match status" value="4"/>
</dbReference>
<dbReference type="SUPFAM" id="SSF82171">
    <property type="entry name" value="DPP6 N-terminal domain-like"/>
    <property type="match status" value="1"/>
</dbReference>
<keyword evidence="7" id="KW-0732">Signal</keyword>
<proteinExistence type="predicted"/>
<keyword evidence="3" id="KW-0998">Cell outer membrane</keyword>